<evidence type="ECO:0000256" key="5">
    <source>
        <dbReference type="ARBA" id="ARBA00022989"/>
    </source>
</evidence>
<dbReference type="RefSeq" id="WP_207916025.1">
    <property type="nucleotide sequence ID" value="NZ_SMAI01000006.1"/>
</dbReference>
<accession>A0A4R3LVN3</accession>
<comment type="caution">
    <text evidence="8">The sequence shown here is derived from an EMBL/GenBank/DDBJ whole genome shotgun (WGS) entry which is preliminary data.</text>
</comment>
<dbReference type="GO" id="GO:0015109">
    <property type="term" value="F:chromate transmembrane transporter activity"/>
    <property type="evidence" value="ECO:0007669"/>
    <property type="project" value="InterPro"/>
</dbReference>
<evidence type="ECO:0000313" key="9">
    <source>
        <dbReference type="Proteomes" id="UP000294664"/>
    </source>
</evidence>
<evidence type="ECO:0000256" key="4">
    <source>
        <dbReference type="ARBA" id="ARBA00022692"/>
    </source>
</evidence>
<dbReference type="Proteomes" id="UP000294664">
    <property type="component" value="Unassembled WGS sequence"/>
</dbReference>
<keyword evidence="6 7" id="KW-0472">Membrane</keyword>
<keyword evidence="3" id="KW-1003">Cell membrane</keyword>
<evidence type="ECO:0000313" key="8">
    <source>
        <dbReference type="EMBL" id="TCT04700.1"/>
    </source>
</evidence>
<keyword evidence="5 7" id="KW-1133">Transmembrane helix</keyword>
<evidence type="ECO:0000256" key="7">
    <source>
        <dbReference type="SAM" id="Phobius"/>
    </source>
</evidence>
<protein>
    <submittedName>
        <fullName evidence="8">Chromate transporter</fullName>
    </submittedName>
</protein>
<reference evidence="8 9" key="1">
    <citation type="submission" date="2019-03" db="EMBL/GenBank/DDBJ databases">
        <title>Genomic Encyclopedia of Type Strains, Phase IV (KMG-IV): sequencing the most valuable type-strain genomes for metagenomic binning, comparative biology and taxonomic classification.</title>
        <authorList>
            <person name="Goeker M."/>
        </authorList>
    </citation>
    <scope>NUCLEOTIDE SEQUENCE [LARGE SCALE GENOMIC DNA]</scope>
    <source>
        <strain evidence="8 9">DSM 9035</strain>
    </source>
</reference>
<feature type="transmembrane region" description="Helical" evidence="7">
    <location>
        <begin position="117"/>
        <end position="134"/>
    </location>
</feature>
<dbReference type="InterPro" id="IPR052518">
    <property type="entry name" value="CHR_Transporter"/>
</dbReference>
<keyword evidence="9" id="KW-1185">Reference proteome</keyword>
<feature type="transmembrane region" description="Helical" evidence="7">
    <location>
        <begin position="69"/>
        <end position="96"/>
    </location>
</feature>
<dbReference type="GO" id="GO:0005886">
    <property type="term" value="C:plasma membrane"/>
    <property type="evidence" value="ECO:0007669"/>
    <property type="project" value="UniProtKB-SubCell"/>
</dbReference>
<comment type="similarity">
    <text evidence="2">Belongs to the chromate ion transporter (CHR) (TC 2.A.51) family.</text>
</comment>
<feature type="transmembrane region" description="Helical" evidence="7">
    <location>
        <begin position="140"/>
        <end position="173"/>
    </location>
</feature>
<dbReference type="AlphaFoldDB" id="A0A4R3LVN3"/>
<dbReference type="InterPro" id="IPR003370">
    <property type="entry name" value="Chromate_transpt"/>
</dbReference>
<gene>
    <name evidence="8" type="ORF">EDC64_106132</name>
</gene>
<comment type="subcellular location">
    <subcellularLocation>
        <location evidence="1">Cell membrane</location>
        <topology evidence="1">Multi-pass membrane protein</topology>
    </subcellularLocation>
</comment>
<dbReference type="EMBL" id="SMAI01000006">
    <property type="protein sequence ID" value="TCT04700.1"/>
    <property type="molecule type" value="Genomic_DNA"/>
</dbReference>
<evidence type="ECO:0000256" key="6">
    <source>
        <dbReference type="ARBA" id="ARBA00023136"/>
    </source>
</evidence>
<keyword evidence="4 7" id="KW-0812">Transmembrane</keyword>
<dbReference type="PANTHER" id="PTHR43663:SF1">
    <property type="entry name" value="CHROMATE TRANSPORTER"/>
    <property type="match status" value="1"/>
</dbReference>
<name>A0A4R3LVN3_9HYPH</name>
<evidence type="ECO:0000256" key="3">
    <source>
        <dbReference type="ARBA" id="ARBA00022475"/>
    </source>
</evidence>
<evidence type="ECO:0000256" key="1">
    <source>
        <dbReference type="ARBA" id="ARBA00004651"/>
    </source>
</evidence>
<dbReference type="PANTHER" id="PTHR43663">
    <property type="entry name" value="CHROMATE TRANSPORT PROTEIN-RELATED"/>
    <property type="match status" value="1"/>
</dbReference>
<evidence type="ECO:0000256" key="2">
    <source>
        <dbReference type="ARBA" id="ARBA00005262"/>
    </source>
</evidence>
<organism evidence="8 9">
    <name type="scientific">Aquabacter spiritensis</name>
    <dbReference type="NCBI Taxonomy" id="933073"/>
    <lineage>
        <taxon>Bacteria</taxon>
        <taxon>Pseudomonadati</taxon>
        <taxon>Pseudomonadota</taxon>
        <taxon>Alphaproteobacteria</taxon>
        <taxon>Hyphomicrobiales</taxon>
        <taxon>Xanthobacteraceae</taxon>
        <taxon>Aquabacter</taxon>
    </lineage>
</organism>
<dbReference type="Pfam" id="PF02417">
    <property type="entry name" value="Chromate_transp"/>
    <property type="match status" value="1"/>
</dbReference>
<sequence length="176" mass="18446">MMPRDPLLDLTLHVFFVSFLAIGGANAIIPELHRMAVESNGWMSDGTFADLFAIATMTPGPNVLLVTLIGWYVAGIPGAVLSTLVMCVPTGAAAYYMSRLSRKFQKARPRIAIQRGLAALTVGIVLASAFILMRSTAHDWVAYAITAAAAAVTIATKANPIVMIAAGAVVGALGFV</sequence>
<proteinExistence type="inferred from homology"/>